<dbReference type="Pfam" id="PF13845">
    <property type="entry name" value="Septum_form"/>
    <property type="match status" value="2"/>
</dbReference>
<reference evidence="3" key="1">
    <citation type="submission" date="2022-05" db="EMBL/GenBank/DDBJ databases">
        <authorList>
            <person name="Tuo L."/>
        </authorList>
    </citation>
    <scope>NUCLEOTIDE SEQUENCE</scope>
    <source>
        <strain evidence="3">BSK12Z-4</strain>
    </source>
</reference>
<gene>
    <name evidence="3" type="ORF">M8330_18375</name>
</gene>
<sequence>MPRRPLRVTVATLGVALCAGLATALVGCTTDAGADGGEAGDDQLTAPASGACYDLSPDDVARDTNASGTVECAARHTAETIAAGDLPERFADADRDADALAAWVHEKCTTRFEKHLRADESTAMRTLLSWVWFQPTDAAWEAGARWFRCDLVGGGPGLDGYRSLPESTVGLLREPSDAWMLCSDGETLESGGLVDCTEDHRWRAVTTIKVVPYPDAEYPGDEEVEATTQDYCEDSVNAWLGYPTEFDFAYTWFGQDAWQQGNRRSVCWARTQA</sequence>
<feature type="domain" description="Septum formation-related" evidence="2">
    <location>
        <begin position="36"/>
        <end position="130"/>
    </location>
</feature>
<evidence type="ECO:0000313" key="4">
    <source>
        <dbReference type="Proteomes" id="UP001139485"/>
    </source>
</evidence>
<comment type="caution">
    <text evidence="3">The sequence shown here is derived from an EMBL/GenBank/DDBJ whole genome shotgun (WGS) entry which is preliminary data.</text>
</comment>
<dbReference type="RefSeq" id="WP_250828499.1">
    <property type="nucleotide sequence ID" value="NZ_JAMOIL010000031.1"/>
</dbReference>
<accession>A0A9X2DAX4</accession>
<feature type="signal peptide" evidence="1">
    <location>
        <begin position="1"/>
        <end position="24"/>
    </location>
</feature>
<evidence type="ECO:0000259" key="2">
    <source>
        <dbReference type="Pfam" id="PF13845"/>
    </source>
</evidence>
<keyword evidence="4" id="KW-1185">Reference proteome</keyword>
<keyword evidence="1" id="KW-0732">Signal</keyword>
<organism evidence="3 4">
    <name type="scientific">Nocardioides bruguierae</name>
    <dbReference type="NCBI Taxonomy" id="2945102"/>
    <lineage>
        <taxon>Bacteria</taxon>
        <taxon>Bacillati</taxon>
        <taxon>Actinomycetota</taxon>
        <taxon>Actinomycetes</taxon>
        <taxon>Propionibacteriales</taxon>
        <taxon>Nocardioidaceae</taxon>
        <taxon>Nocardioides</taxon>
    </lineage>
</organism>
<dbReference type="Proteomes" id="UP001139485">
    <property type="component" value="Unassembled WGS sequence"/>
</dbReference>
<name>A0A9X2DAX4_9ACTN</name>
<proteinExistence type="predicted"/>
<protein>
    <submittedName>
        <fullName evidence="3">Septum formation family protein</fullName>
    </submittedName>
</protein>
<evidence type="ECO:0000313" key="3">
    <source>
        <dbReference type="EMBL" id="MCM0622264.1"/>
    </source>
</evidence>
<dbReference type="InterPro" id="IPR026004">
    <property type="entry name" value="Septum_form"/>
</dbReference>
<feature type="domain" description="Septum formation-related" evidence="2">
    <location>
        <begin position="132"/>
        <end position="267"/>
    </location>
</feature>
<dbReference type="EMBL" id="JAMOIL010000031">
    <property type="protein sequence ID" value="MCM0622264.1"/>
    <property type="molecule type" value="Genomic_DNA"/>
</dbReference>
<dbReference type="PROSITE" id="PS51257">
    <property type="entry name" value="PROKAR_LIPOPROTEIN"/>
    <property type="match status" value="1"/>
</dbReference>
<feature type="chain" id="PRO_5040900594" evidence="1">
    <location>
        <begin position="25"/>
        <end position="273"/>
    </location>
</feature>
<evidence type="ECO:0000256" key="1">
    <source>
        <dbReference type="SAM" id="SignalP"/>
    </source>
</evidence>
<dbReference type="AlphaFoldDB" id="A0A9X2DAX4"/>